<dbReference type="GO" id="GO:0046930">
    <property type="term" value="C:pore complex"/>
    <property type="evidence" value="ECO:0007669"/>
    <property type="project" value="UniProtKB-KW"/>
</dbReference>
<dbReference type="GO" id="GO:0015288">
    <property type="term" value="F:porin activity"/>
    <property type="evidence" value="ECO:0007669"/>
    <property type="project" value="UniProtKB-KW"/>
</dbReference>
<keyword evidence="12" id="KW-1185">Reference proteome</keyword>
<keyword evidence="7 10" id="KW-0626">Porin</keyword>
<keyword evidence="4 10" id="KW-0812">Transmembrane</keyword>
<evidence type="ECO:0000256" key="10">
    <source>
        <dbReference type="RuleBase" id="RU364005"/>
    </source>
</evidence>
<sequence>MLRGTIFLPLAVMAVTGADVRAADLPWDAPAQVEPVSYVQICDQYGAGYFVLPGTDTCLRVSGRVRADVQFMNFGSAPSNWSERDENDVRFRARGYVYLDAFTETEFGLLRAYSETTFTSDSDTVRDADTSSDTVVELETAYIQWGGLTVGRTQSFFDFFTGATYGSVARNLSDDKVWVAAYTGSLGGPLSFSIAAEDISERVNGTFDAVTTTDGAGGNRWPAGVVALRAAQSWGTAQVSAAVQEARPLSAAAQSEVGLAFGAGVLFNLPMLAEGDALALQVQYAEAALSYIGATDVFDSYYDGTRTRKTTGWAVSGGFTHYFTPTIRADFDASYADVDTPRGAPDQDYRRYALDMDVAWTPVQGLEFGVDVGYANKNPDNEKVSEEASAILRAQRTF</sequence>
<keyword evidence="6 10" id="KW-0406">Ion transport</keyword>
<comment type="caution">
    <text evidence="11">The sequence shown here is derived from an EMBL/GenBank/DDBJ whole genome shotgun (WGS) entry which is preliminary data.</text>
</comment>
<evidence type="ECO:0000256" key="7">
    <source>
        <dbReference type="ARBA" id="ARBA00023114"/>
    </source>
</evidence>
<name>A0A1U7JG59_9HYPH</name>
<dbReference type="Proteomes" id="UP000185783">
    <property type="component" value="Unassembled WGS sequence"/>
</dbReference>
<evidence type="ECO:0000256" key="3">
    <source>
        <dbReference type="ARBA" id="ARBA00022452"/>
    </source>
</evidence>
<dbReference type="STRING" id="197461.A3843_13795"/>
<comment type="subcellular location">
    <subcellularLocation>
        <location evidence="10">Cell outer membrane</location>
        <topology evidence="10">Multi-pass membrane protein</topology>
    </subcellularLocation>
</comment>
<evidence type="ECO:0000256" key="4">
    <source>
        <dbReference type="ARBA" id="ARBA00022692"/>
    </source>
</evidence>
<dbReference type="GO" id="GO:0006811">
    <property type="term" value="P:monoatomic ion transport"/>
    <property type="evidence" value="ECO:0007669"/>
    <property type="project" value="UniProtKB-KW"/>
</dbReference>
<dbReference type="RefSeq" id="WP_028480776.1">
    <property type="nucleotide sequence ID" value="NZ_LVVZ01000019.1"/>
</dbReference>
<keyword evidence="9 10" id="KW-0998">Cell outer membrane</keyword>
<evidence type="ECO:0000256" key="9">
    <source>
        <dbReference type="ARBA" id="ARBA00023237"/>
    </source>
</evidence>
<dbReference type="SUPFAM" id="SSF56935">
    <property type="entry name" value="Porins"/>
    <property type="match status" value="1"/>
</dbReference>
<proteinExistence type="inferred from homology"/>
<evidence type="ECO:0000256" key="6">
    <source>
        <dbReference type="ARBA" id="ARBA00023065"/>
    </source>
</evidence>
<evidence type="ECO:0000313" key="12">
    <source>
        <dbReference type="Proteomes" id="UP000185783"/>
    </source>
</evidence>
<organism evidence="11 12">
    <name type="scientific">Pseudovibrio exalbescens</name>
    <dbReference type="NCBI Taxonomy" id="197461"/>
    <lineage>
        <taxon>Bacteria</taxon>
        <taxon>Pseudomonadati</taxon>
        <taxon>Pseudomonadota</taxon>
        <taxon>Alphaproteobacteria</taxon>
        <taxon>Hyphomicrobiales</taxon>
        <taxon>Stappiaceae</taxon>
        <taxon>Pseudovibrio</taxon>
    </lineage>
</organism>
<comment type="similarity">
    <text evidence="1 10">Belongs to the alphaproteobacteria porin family.</text>
</comment>
<comment type="function">
    <text evidence="10">Forms passive diffusion pores that allow small molecular weight hydrophilic materials across the outer membrane.</text>
</comment>
<dbReference type="EMBL" id="LVVZ01000019">
    <property type="protein sequence ID" value="OKL43685.1"/>
    <property type="molecule type" value="Genomic_DNA"/>
</dbReference>
<evidence type="ECO:0000313" key="11">
    <source>
        <dbReference type="EMBL" id="OKL43685.1"/>
    </source>
</evidence>
<dbReference type="GO" id="GO:0009279">
    <property type="term" value="C:cell outer membrane"/>
    <property type="evidence" value="ECO:0007669"/>
    <property type="project" value="UniProtKB-SubCell"/>
</dbReference>
<keyword evidence="5" id="KW-0732">Signal</keyword>
<keyword evidence="8 10" id="KW-0472">Membrane</keyword>
<protein>
    <recommendedName>
        <fullName evidence="10">Porin</fullName>
    </recommendedName>
</protein>
<dbReference type="InterPro" id="IPR003684">
    <property type="entry name" value="Porin_alphabac"/>
</dbReference>
<reference evidence="11 12" key="1">
    <citation type="submission" date="2016-03" db="EMBL/GenBank/DDBJ databases">
        <title>Genome sequence of Nesiotobacter sp. nov., a moderately halophilic alphaproteobacterium isolated from the Yellow Sea, China.</title>
        <authorList>
            <person name="Zhang G."/>
            <person name="Zhang R."/>
        </authorList>
    </citation>
    <scope>NUCLEOTIDE SEQUENCE [LARGE SCALE GENOMIC DNA]</scope>
    <source>
        <strain evidence="11 12">WB1-6</strain>
    </source>
</reference>
<comment type="domain">
    <text evidence="10">Consists of 16-stranded beta-barrel sheets, with large surface-exposed loops, that form a transmembrane pore at the center of each barrel. The pore is partially ocluded by a peptide loop that folds into the pore lumen.</text>
</comment>
<evidence type="ECO:0000256" key="2">
    <source>
        <dbReference type="ARBA" id="ARBA00022448"/>
    </source>
</evidence>
<dbReference type="AlphaFoldDB" id="A0A1U7JG59"/>
<evidence type="ECO:0000256" key="8">
    <source>
        <dbReference type="ARBA" id="ARBA00023136"/>
    </source>
</evidence>
<dbReference type="Pfam" id="PF02530">
    <property type="entry name" value="Porin_2"/>
    <property type="match status" value="1"/>
</dbReference>
<gene>
    <name evidence="11" type="ORF">A3843_13795</name>
</gene>
<evidence type="ECO:0000256" key="1">
    <source>
        <dbReference type="ARBA" id="ARBA00009521"/>
    </source>
</evidence>
<evidence type="ECO:0000256" key="5">
    <source>
        <dbReference type="ARBA" id="ARBA00022729"/>
    </source>
</evidence>
<keyword evidence="2 10" id="KW-0813">Transport</keyword>
<accession>A0A1U7JG59</accession>
<keyword evidence="3 10" id="KW-1134">Transmembrane beta strand</keyword>